<dbReference type="EMBL" id="RRCF01000004">
    <property type="protein sequence ID" value="RRJ19449.1"/>
    <property type="molecule type" value="Genomic_DNA"/>
</dbReference>
<evidence type="ECO:0000313" key="11">
    <source>
        <dbReference type="Proteomes" id="UP000276260"/>
    </source>
</evidence>
<keyword evidence="5" id="KW-0169">Cobalamin biosynthesis</keyword>
<feature type="transmembrane region" description="Helical" evidence="9">
    <location>
        <begin position="300"/>
        <end position="318"/>
    </location>
</feature>
<evidence type="ECO:0008006" key="12">
    <source>
        <dbReference type="Google" id="ProtNLM"/>
    </source>
</evidence>
<keyword evidence="7 9" id="KW-1133">Transmembrane helix</keyword>
<dbReference type="Pfam" id="PF03186">
    <property type="entry name" value="CobD_Cbib"/>
    <property type="match status" value="1"/>
</dbReference>
<evidence type="ECO:0000256" key="7">
    <source>
        <dbReference type="ARBA" id="ARBA00022989"/>
    </source>
</evidence>
<protein>
    <recommendedName>
        <fullName evidence="12">Cobalamin biosynthesis protein CbiB</fullName>
    </recommendedName>
</protein>
<keyword evidence="11" id="KW-1185">Reference proteome</keyword>
<dbReference type="GO" id="GO:0048472">
    <property type="term" value="F:threonine-phosphate decarboxylase activity"/>
    <property type="evidence" value="ECO:0007669"/>
    <property type="project" value="InterPro"/>
</dbReference>
<dbReference type="InterPro" id="IPR004485">
    <property type="entry name" value="Cobalamin_biosynth_CobD/CbiB"/>
</dbReference>
<comment type="subcellular location">
    <subcellularLocation>
        <location evidence="1">Cell membrane</location>
        <topology evidence="1">Multi-pass membrane protein</topology>
    </subcellularLocation>
</comment>
<keyword evidence="8 9" id="KW-0472">Membrane</keyword>
<dbReference type="PANTHER" id="PTHR34308:SF1">
    <property type="entry name" value="COBALAMIN BIOSYNTHESIS PROTEIN CBIB"/>
    <property type="match status" value="1"/>
</dbReference>
<evidence type="ECO:0000313" key="10">
    <source>
        <dbReference type="EMBL" id="RRJ19449.1"/>
    </source>
</evidence>
<proteinExistence type="inferred from homology"/>
<dbReference type="Proteomes" id="UP000276260">
    <property type="component" value="Unassembled WGS sequence"/>
</dbReference>
<comment type="similarity">
    <text evidence="3">Belongs to the CobD/CbiB family.</text>
</comment>
<evidence type="ECO:0000256" key="9">
    <source>
        <dbReference type="SAM" id="Phobius"/>
    </source>
</evidence>
<dbReference type="PANTHER" id="PTHR34308">
    <property type="entry name" value="COBALAMIN BIOSYNTHESIS PROTEIN CBIB"/>
    <property type="match status" value="1"/>
</dbReference>
<evidence type="ECO:0000256" key="4">
    <source>
        <dbReference type="ARBA" id="ARBA00022475"/>
    </source>
</evidence>
<dbReference type="AlphaFoldDB" id="A0A3P3QG30"/>
<dbReference type="RefSeq" id="WP_046519514.1">
    <property type="nucleotide sequence ID" value="NZ_LAVS01000012.1"/>
</dbReference>
<keyword evidence="4" id="KW-1003">Cell membrane</keyword>
<evidence type="ECO:0000256" key="3">
    <source>
        <dbReference type="ARBA" id="ARBA00006263"/>
    </source>
</evidence>
<comment type="caution">
    <text evidence="10">The sequence shown here is derived from an EMBL/GenBank/DDBJ whole genome shotgun (WGS) entry which is preliminary data.</text>
</comment>
<dbReference type="GO" id="GO:0005886">
    <property type="term" value="C:plasma membrane"/>
    <property type="evidence" value="ECO:0007669"/>
    <property type="project" value="UniProtKB-SubCell"/>
</dbReference>
<dbReference type="OrthoDB" id="5586491at2"/>
<dbReference type="UniPathway" id="UPA00148"/>
<feature type="transmembrane region" description="Helical" evidence="9">
    <location>
        <begin position="60"/>
        <end position="84"/>
    </location>
</feature>
<comment type="pathway">
    <text evidence="2">Cofactor biosynthesis; adenosylcobalamin biosynthesis.</text>
</comment>
<reference evidence="10 11" key="1">
    <citation type="submission" date="2018-11" db="EMBL/GenBank/DDBJ databases">
        <title>Draft genome analysis of Rheinheimera mesophila isolated from an industrial waste site.</title>
        <authorList>
            <person name="Yu Q."/>
            <person name="Qi Y."/>
            <person name="Zhang H."/>
            <person name="Lu Y."/>
            <person name="Pu J."/>
        </authorList>
    </citation>
    <scope>NUCLEOTIDE SEQUENCE [LARGE SCALE GENOMIC DNA]</scope>
    <source>
        <strain evidence="10 11">IITR13</strain>
    </source>
</reference>
<feature type="transmembrane region" description="Helical" evidence="9">
    <location>
        <begin position="160"/>
        <end position="181"/>
    </location>
</feature>
<sequence>MPYWLENLSVYPLVLLSIWLLGSLVLLPQDYQPLTFFRIFAKQLAAKVHPDPHRATSQQLISGSLALAVVMLPTLALLAPLYWLSDWPLVLDGLLLYFCLDFVYYRQQSHKVALAVSQQQNSRAKDLLQPLVLRQTQSLSSAGLCKATIETLWLRTAKQWVGVSFWFLAGGGLAAVAYRLLLLCNQEWNDKQSHFRYFGRPASLLTQWASLPASLLTALLLAFLTDITGAFRQWRQALSLQLCLPHLLILGALASALRINLAGPVIYQQQKNQRQRLGPAQLPAVRDVLNALRLNRQFQLYSAFIVFIFSLLQLLWLLY</sequence>
<organism evidence="10 11">
    <name type="scientific">Rheinheimera mesophila</name>
    <dbReference type="NCBI Taxonomy" id="1547515"/>
    <lineage>
        <taxon>Bacteria</taxon>
        <taxon>Pseudomonadati</taxon>
        <taxon>Pseudomonadota</taxon>
        <taxon>Gammaproteobacteria</taxon>
        <taxon>Chromatiales</taxon>
        <taxon>Chromatiaceae</taxon>
        <taxon>Rheinheimera</taxon>
    </lineage>
</organism>
<gene>
    <name evidence="10" type="ORF">EIK76_13395</name>
</gene>
<evidence type="ECO:0000256" key="8">
    <source>
        <dbReference type="ARBA" id="ARBA00023136"/>
    </source>
</evidence>
<dbReference type="GO" id="GO:0009236">
    <property type="term" value="P:cobalamin biosynthetic process"/>
    <property type="evidence" value="ECO:0007669"/>
    <property type="project" value="UniProtKB-UniPathway"/>
</dbReference>
<keyword evidence="6 9" id="KW-0812">Transmembrane</keyword>
<accession>A0A3P3QG30</accession>
<evidence type="ECO:0000256" key="1">
    <source>
        <dbReference type="ARBA" id="ARBA00004651"/>
    </source>
</evidence>
<feature type="transmembrane region" description="Helical" evidence="9">
    <location>
        <begin position="12"/>
        <end position="28"/>
    </location>
</feature>
<feature type="transmembrane region" description="Helical" evidence="9">
    <location>
        <begin position="244"/>
        <end position="267"/>
    </location>
</feature>
<evidence type="ECO:0000256" key="5">
    <source>
        <dbReference type="ARBA" id="ARBA00022573"/>
    </source>
</evidence>
<evidence type="ECO:0000256" key="2">
    <source>
        <dbReference type="ARBA" id="ARBA00004953"/>
    </source>
</evidence>
<evidence type="ECO:0000256" key="6">
    <source>
        <dbReference type="ARBA" id="ARBA00022692"/>
    </source>
</evidence>
<feature type="transmembrane region" description="Helical" evidence="9">
    <location>
        <begin position="202"/>
        <end position="224"/>
    </location>
</feature>
<name>A0A3P3QG30_9GAMM</name>